<evidence type="ECO:0000313" key="1">
    <source>
        <dbReference type="EMBL" id="MFD0977676.1"/>
    </source>
</evidence>
<name>A0ABW3II19_9FLAO</name>
<dbReference type="RefSeq" id="WP_380740154.1">
    <property type="nucleotide sequence ID" value="NZ_JBHTJP010000035.1"/>
</dbReference>
<proteinExistence type="predicted"/>
<dbReference type="EMBL" id="JBHTJP010000035">
    <property type="protein sequence ID" value="MFD0977676.1"/>
    <property type="molecule type" value="Genomic_DNA"/>
</dbReference>
<evidence type="ECO:0008006" key="3">
    <source>
        <dbReference type="Google" id="ProtNLM"/>
    </source>
</evidence>
<protein>
    <recommendedName>
        <fullName evidence="3">RagB/SusD domain-containing protein</fullName>
    </recommendedName>
</protein>
<accession>A0ABW3II19</accession>
<keyword evidence="2" id="KW-1185">Reference proteome</keyword>
<organism evidence="1 2">
    <name type="scientific">Salinimicrobium gaetbulicola</name>
    <dbReference type="NCBI Taxonomy" id="999702"/>
    <lineage>
        <taxon>Bacteria</taxon>
        <taxon>Pseudomonadati</taxon>
        <taxon>Bacteroidota</taxon>
        <taxon>Flavobacteriia</taxon>
        <taxon>Flavobacteriales</taxon>
        <taxon>Flavobacteriaceae</taxon>
        <taxon>Salinimicrobium</taxon>
    </lineage>
</organism>
<comment type="caution">
    <text evidence="1">The sequence shown here is derived from an EMBL/GenBank/DDBJ whole genome shotgun (WGS) entry which is preliminary data.</text>
</comment>
<gene>
    <name evidence="1" type="ORF">ACFQ1G_12810</name>
</gene>
<dbReference type="Proteomes" id="UP001597100">
    <property type="component" value="Unassembled WGS sequence"/>
</dbReference>
<reference evidence="2" key="1">
    <citation type="journal article" date="2019" name="Int. J. Syst. Evol. Microbiol.">
        <title>The Global Catalogue of Microorganisms (GCM) 10K type strain sequencing project: providing services to taxonomists for standard genome sequencing and annotation.</title>
        <authorList>
            <consortium name="The Broad Institute Genomics Platform"/>
            <consortium name="The Broad Institute Genome Sequencing Center for Infectious Disease"/>
            <person name="Wu L."/>
            <person name="Ma J."/>
        </authorList>
    </citation>
    <scope>NUCLEOTIDE SEQUENCE [LARGE SCALE GENOMIC DNA]</scope>
    <source>
        <strain evidence="2">CCUG 60898</strain>
    </source>
</reference>
<sequence length="69" mass="7737">MRRGRKLICSEILYDYIRRGKDIIRPVNEHVNTGVDAANLDISATDNRTICPIPASEIEASGMQQTEGY</sequence>
<evidence type="ECO:0000313" key="2">
    <source>
        <dbReference type="Proteomes" id="UP001597100"/>
    </source>
</evidence>